<dbReference type="AlphaFoldDB" id="A0A669QA87"/>
<dbReference type="GO" id="GO:0005694">
    <property type="term" value="C:chromosome"/>
    <property type="evidence" value="ECO:0007669"/>
    <property type="project" value="UniProtKB-SubCell"/>
</dbReference>
<dbReference type="InterPro" id="IPR039977">
    <property type="entry name" value="Suv4-20/Set9"/>
</dbReference>
<evidence type="ECO:0000256" key="12">
    <source>
        <dbReference type="ARBA" id="ARBA00023163"/>
    </source>
</evidence>
<keyword evidence="21" id="KW-1185">Reference proteome</keyword>
<dbReference type="PROSITE" id="PS50280">
    <property type="entry name" value="SET"/>
    <property type="match status" value="1"/>
</dbReference>
<dbReference type="InterPro" id="IPR041938">
    <property type="entry name" value="Hist-Lys_N-MTase_N"/>
</dbReference>
<dbReference type="FunFam" id="2.170.270.10:FF:000006">
    <property type="entry name" value="Histone-lysine N-methyltransferase"/>
    <property type="match status" value="1"/>
</dbReference>
<evidence type="ECO:0000256" key="18">
    <source>
        <dbReference type="SAM" id="MobiDB-lite"/>
    </source>
</evidence>
<dbReference type="GO" id="GO:0140944">
    <property type="term" value="F:histone H4K20 monomethyltransferase activity"/>
    <property type="evidence" value="ECO:0007669"/>
    <property type="project" value="UniProtKB-EC"/>
</dbReference>
<evidence type="ECO:0000256" key="6">
    <source>
        <dbReference type="ARBA" id="ARBA00022491"/>
    </source>
</evidence>
<dbReference type="Gene3D" id="1.10.10.1700">
    <property type="entry name" value="Histone-lysine N-methyltransferase"/>
    <property type="match status" value="1"/>
</dbReference>
<evidence type="ECO:0000256" key="10">
    <source>
        <dbReference type="ARBA" id="ARBA00022853"/>
    </source>
</evidence>
<dbReference type="Proteomes" id="UP000472261">
    <property type="component" value="Unplaced"/>
</dbReference>
<keyword evidence="9" id="KW-0949">S-adenosyl-L-methionine</keyword>
<comment type="catalytic activity">
    <reaction evidence="17">
        <text>N(6)-methyl-L-lysyl(20)-[histone H4] + S-adenosyl-L-methionine = N(6),N(6)-dimethyl-L-lysyl(20)-[histone H4] + S-adenosyl-L-homocysteine + H(+)</text>
        <dbReference type="Rhea" id="RHEA:60348"/>
        <dbReference type="Rhea" id="RHEA-COMP:15555"/>
        <dbReference type="Rhea" id="RHEA-COMP:15556"/>
        <dbReference type="ChEBI" id="CHEBI:15378"/>
        <dbReference type="ChEBI" id="CHEBI:57856"/>
        <dbReference type="ChEBI" id="CHEBI:59789"/>
        <dbReference type="ChEBI" id="CHEBI:61929"/>
        <dbReference type="ChEBI" id="CHEBI:61976"/>
        <dbReference type="EC" id="2.1.1.362"/>
    </reaction>
    <physiologicalReaction direction="left-to-right" evidence="17">
        <dbReference type="Rhea" id="RHEA:60349"/>
    </physiologicalReaction>
</comment>
<feature type="compositionally biased region" description="Pro residues" evidence="18">
    <location>
        <begin position="301"/>
        <end position="314"/>
    </location>
</feature>
<dbReference type="EC" id="2.1.1.361" evidence="3"/>
<dbReference type="Ensembl" id="ENSPCLT00000023458.1">
    <property type="protein sequence ID" value="ENSPCLP00000017589.1"/>
    <property type="gene ID" value="ENSPCLG00000014663.1"/>
</dbReference>
<evidence type="ECO:0000256" key="14">
    <source>
        <dbReference type="ARBA" id="ARBA00031786"/>
    </source>
</evidence>
<evidence type="ECO:0000259" key="19">
    <source>
        <dbReference type="PROSITE" id="PS50280"/>
    </source>
</evidence>
<dbReference type="FunFam" id="1.10.10.1700:FF:000001">
    <property type="entry name" value="Histone-lysine N-methyltransferase"/>
    <property type="match status" value="1"/>
</dbReference>
<dbReference type="InterPro" id="IPR001214">
    <property type="entry name" value="SET_dom"/>
</dbReference>
<evidence type="ECO:0000256" key="7">
    <source>
        <dbReference type="ARBA" id="ARBA00022603"/>
    </source>
</evidence>
<proteinExistence type="predicted"/>
<protein>
    <recommendedName>
        <fullName evidence="14">[histone H4]-N-methyl-L-lysine20 N-methyltransferase KMT5B</fullName>
        <ecNumber evidence="3">2.1.1.361</ecNumber>
        <ecNumber evidence="4">2.1.1.362</ecNumber>
    </recommendedName>
    <alternativeName>
        <fullName evidence="15">[histone H4]-lysine20 N-methyltransferase KMT5B</fullName>
    </alternativeName>
</protein>
<keyword evidence="11" id="KW-0805">Transcription regulation</keyword>
<keyword evidence="7" id="KW-0489">Methyltransferase</keyword>
<dbReference type="Gene3D" id="2.170.270.10">
    <property type="entry name" value="SET domain"/>
    <property type="match status" value="1"/>
</dbReference>
<evidence type="ECO:0000256" key="16">
    <source>
        <dbReference type="ARBA" id="ARBA00048602"/>
    </source>
</evidence>
<dbReference type="OMA" id="ARYQHPV"/>
<comment type="subcellular location">
    <subcellularLocation>
        <location evidence="2">Chromosome</location>
    </subcellularLocation>
    <subcellularLocation>
        <location evidence="1">Nucleus</location>
    </subcellularLocation>
</comment>
<dbReference type="PROSITE" id="PS51570">
    <property type="entry name" value="SAM_MT43_SUVAR420_2"/>
    <property type="match status" value="1"/>
</dbReference>
<dbReference type="GO" id="GO:0140941">
    <property type="term" value="F:histone H4K20me methyltransferase activity"/>
    <property type="evidence" value="ECO:0007669"/>
    <property type="project" value="UniProtKB-EC"/>
</dbReference>
<evidence type="ECO:0000256" key="11">
    <source>
        <dbReference type="ARBA" id="ARBA00023015"/>
    </source>
</evidence>
<dbReference type="InterPro" id="IPR025790">
    <property type="entry name" value="Suv4-20_animal"/>
</dbReference>
<reference evidence="20" key="2">
    <citation type="submission" date="2025-09" db="UniProtKB">
        <authorList>
            <consortium name="Ensembl"/>
        </authorList>
    </citation>
    <scope>IDENTIFICATION</scope>
</reference>
<comment type="catalytic activity">
    <reaction evidence="16">
        <text>N(6),N(6)-dimethyl-L-lysyl(20)-[histone H4] + S-adenosyl-L-methionine = N(6),N(6),N(6)-trimethyl-L-lysyl(20)-[histone H4] + S-adenosyl-L-homocysteine + H(+)</text>
        <dbReference type="Rhea" id="RHEA:61992"/>
        <dbReference type="Rhea" id="RHEA-COMP:15556"/>
        <dbReference type="Rhea" id="RHEA-COMP:15998"/>
        <dbReference type="ChEBI" id="CHEBI:15378"/>
        <dbReference type="ChEBI" id="CHEBI:57856"/>
        <dbReference type="ChEBI" id="CHEBI:59789"/>
        <dbReference type="ChEBI" id="CHEBI:61961"/>
        <dbReference type="ChEBI" id="CHEBI:61976"/>
    </reaction>
    <physiologicalReaction direction="left-to-right" evidence="16">
        <dbReference type="Rhea" id="RHEA:61993"/>
    </physiologicalReaction>
</comment>
<keyword evidence="13" id="KW-0539">Nucleus</keyword>
<evidence type="ECO:0000313" key="21">
    <source>
        <dbReference type="Proteomes" id="UP000472261"/>
    </source>
</evidence>
<evidence type="ECO:0000256" key="4">
    <source>
        <dbReference type="ARBA" id="ARBA00012188"/>
    </source>
</evidence>
<keyword evidence="12" id="KW-0804">Transcription</keyword>
<dbReference type="InterPro" id="IPR046341">
    <property type="entry name" value="SET_dom_sf"/>
</dbReference>
<keyword evidence="8" id="KW-0808">Transferase</keyword>
<dbReference type="EC" id="2.1.1.362" evidence="4"/>
<evidence type="ECO:0000256" key="5">
    <source>
        <dbReference type="ARBA" id="ARBA00022454"/>
    </source>
</evidence>
<dbReference type="PANTHER" id="PTHR12977:SF11">
    <property type="entry name" value="HISTONE-LYSINE N-METHYLTRANSFERASE KMT5C"/>
    <property type="match status" value="1"/>
</dbReference>
<evidence type="ECO:0000256" key="13">
    <source>
        <dbReference type="ARBA" id="ARBA00023242"/>
    </source>
</evidence>
<keyword evidence="5" id="KW-0158">Chromosome</keyword>
<evidence type="ECO:0000256" key="9">
    <source>
        <dbReference type="ARBA" id="ARBA00022691"/>
    </source>
</evidence>
<evidence type="ECO:0000256" key="1">
    <source>
        <dbReference type="ARBA" id="ARBA00004123"/>
    </source>
</evidence>
<evidence type="ECO:0000313" key="20">
    <source>
        <dbReference type="Ensembl" id="ENSPCLP00000017589.1"/>
    </source>
</evidence>
<evidence type="ECO:0000256" key="8">
    <source>
        <dbReference type="ARBA" id="ARBA00022679"/>
    </source>
</evidence>
<dbReference type="SUPFAM" id="SSF82199">
    <property type="entry name" value="SET domain"/>
    <property type="match status" value="1"/>
</dbReference>
<feature type="region of interest" description="Disordered" evidence="18">
    <location>
        <begin position="285"/>
        <end position="328"/>
    </location>
</feature>
<evidence type="ECO:0000256" key="17">
    <source>
        <dbReference type="ARBA" id="ARBA00048710"/>
    </source>
</evidence>
<dbReference type="GO" id="GO:0005634">
    <property type="term" value="C:nucleus"/>
    <property type="evidence" value="ECO:0007669"/>
    <property type="project" value="UniProtKB-SubCell"/>
</dbReference>
<organism evidence="20 21">
    <name type="scientific">Phasianus colchicus</name>
    <name type="common">Common pheasant</name>
    <dbReference type="NCBI Taxonomy" id="9054"/>
    <lineage>
        <taxon>Eukaryota</taxon>
        <taxon>Metazoa</taxon>
        <taxon>Chordata</taxon>
        <taxon>Craniata</taxon>
        <taxon>Vertebrata</taxon>
        <taxon>Euteleostomi</taxon>
        <taxon>Archelosauria</taxon>
        <taxon>Archosauria</taxon>
        <taxon>Dinosauria</taxon>
        <taxon>Saurischia</taxon>
        <taxon>Theropoda</taxon>
        <taxon>Coelurosauria</taxon>
        <taxon>Aves</taxon>
        <taxon>Neognathae</taxon>
        <taxon>Galloanserae</taxon>
        <taxon>Galliformes</taxon>
        <taxon>Phasianidae</taxon>
        <taxon>Phasianinae</taxon>
        <taxon>Phasianus</taxon>
    </lineage>
</organism>
<evidence type="ECO:0000256" key="2">
    <source>
        <dbReference type="ARBA" id="ARBA00004286"/>
    </source>
</evidence>
<evidence type="ECO:0000256" key="15">
    <source>
        <dbReference type="ARBA" id="ARBA00031835"/>
    </source>
</evidence>
<sequence length="446" mass="48307">MGSRRLTARELCEIDDLATSLVLDSVLGFRTHKMGVSPLPALRRKHLLRAAVEGFRRRRDLEAAWRALSGSGAWAAAFFQRRRPLQRAALKSHVFHYLRIFLPESGFAIQPCSRYSQETNGARVVSTRTWQKNDTLELLVGCIAELRAHDEALLRSGENDFSIMYSTRKQCAQLWLGPAAFINHGEPPSIPKYPPEGNVARVQVLRDIAPQDEITCFYGDSFFGDNNERCECCTCERWGLGGHRLLPILKTGPPPKSTILHLHPLGDPSARFGCMGGFLYGHPPPPRPRFFGGRGGAGHTPSPPNSPLVPPPPNISSTGTSRPPAPRPPQLRVVLHDCISCGGGCRLQGREPLVCLCRLPPPEPPAAAAAPRPTPPTPSLLFPLQDPKLSLYAHVRLGPAGGSCGGGTAMMSPQKHPGAFGATGRLRLVVTHGSIALDVAPDVPSV</sequence>
<evidence type="ECO:0000256" key="3">
    <source>
        <dbReference type="ARBA" id="ARBA00012187"/>
    </source>
</evidence>
<name>A0A669QA87_PHACC</name>
<accession>A0A669QA87</accession>
<dbReference type="GO" id="GO:0032259">
    <property type="term" value="P:methylation"/>
    <property type="evidence" value="ECO:0007669"/>
    <property type="project" value="UniProtKB-KW"/>
</dbReference>
<keyword evidence="10" id="KW-0156">Chromatin regulator</keyword>
<dbReference type="PANTHER" id="PTHR12977">
    <property type="entry name" value="SUPPRESSOR OF VARIEGATION 4-20-RELATED"/>
    <property type="match status" value="1"/>
</dbReference>
<keyword evidence="6" id="KW-0678">Repressor</keyword>
<feature type="domain" description="SET" evidence="19">
    <location>
        <begin position="110"/>
        <end position="219"/>
    </location>
</feature>
<reference evidence="20" key="1">
    <citation type="submission" date="2025-08" db="UniProtKB">
        <authorList>
            <consortium name="Ensembl"/>
        </authorList>
    </citation>
    <scope>IDENTIFICATION</scope>
</reference>